<dbReference type="PANTHER" id="PTHR33217">
    <property type="entry name" value="TRANSPOSASE FOR INSERTION SEQUENCE ELEMENT IS1081"/>
    <property type="match status" value="1"/>
</dbReference>
<name>A0ABW8KVX5_9GAMM</name>
<evidence type="ECO:0000256" key="6">
    <source>
        <dbReference type="RuleBase" id="RU365089"/>
    </source>
</evidence>
<organism evidence="8 9">
    <name type="scientific">Pseudoalteromonas rhizosphaerae</name>
    <dbReference type="NCBI Taxonomy" id="2518973"/>
    <lineage>
        <taxon>Bacteria</taxon>
        <taxon>Pseudomonadati</taxon>
        <taxon>Pseudomonadota</taxon>
        <taxon>Gammaproteobacteria</taxon>
        <taxon>Alteromonadales</taxon>
        <taxon>Pseudoalteromonadaceae</taxon>
        <taxon>Pseudoalteromonas</taxon>
    </lineage>
</organism>
<proteinExistence type="inferred from homology"/>
<comment type="caution">
    <text evidence="8">The sequence shown here is derived from an EMBL/GenBank/DDBJ whole genome shotgun (WGS) entry which is preliminary data.</text>
</comment>
<evidence type="ECO:0000256" key="2">
    <source>
        <dbReference type="ARBA" id="ARBA00010961"/>
    </source>
</evidence>
<evidence type="ECO:0000256" key="3">
    <source>
        <dbReference type="ARBA" id="ARBA00022578"/>
    </source>
</evidence>
<dbReference type="RefSeq" id="WP_404674538.1">
    <property type="nucleotide sequence ID" value="NZ_JBJDOT010000001.1"/>
</dbReference>
<evidence type="ECO:0000256" key="1">
    <source>
        <dbReference type="ARBA" id="ARBA00002190"/>
    </source>
</evidence>
<feature type="compositionally biased region" description="Polar residues" evidence="7">
    <location>
        <begin position="51"/>
        <end position="64"/>
    </location>
</feature>
<sequence>MTNQFNFEDAVKALQSGKKLNGKDGVLTSLIKQLTESALQAELEHHLANEQAPNRKNGFSTKTIKSPAGNFELETPRDRSGSFEPQLIKKNQTTLSDEIDSKILSMFSMGMSYRDINKHIEDMYGMNVA</sequence>
<keyword evidence="3 6" id="KW-0815">Transposition</keyword>
<evidence type="ECO:0000256" key="5">
    <source>
        <dbReference type="ARBA" id="ARBA00023172"/>
    </source>
</evidence>
<gene>
    <name evidence="8" type="ORF">ACI2JU_01530</name>
</gene>
<evidence type="ECO:0000256" key="7">
    <source>
        <dbReference type="SAM" id="MobiDB-lite"/>
    </source>
</evidence>
<comment type="function">
    <text evidence="1 6">Required for the transposition of the insertion element.</text>
</comment>
<dbReference type="EMBL" id="JBJDOT010000001">
    <property type="protein sequence ID" value="MFK3862551.1"/>
    <property type="molecule type" value="Genomic_DNA"/>
</dbReference>
<dbReference type="Proteomes" id="UP001620262">
    <property type="component" value="Unassembled WGS sequence"/>
</dbReference>
<dbReference type="PANTHER" id="PTHR33217:SF8">
    <property type="entry name" value="MUTATOR FAMILY TRANSPOSASE"/>
    <property type="match status" value="1"/>
</dbReference>
<evidence type="ECO:0000313" key="9">
    <source>
        <dbReference type="Proteomes" id="UP001620262"/>
    </source>
</evidence>
<evidence type="ECO:0000256" key="4">
    <source>
        <dbReference type="ARBA" id="ARBA00023125"/>
    </source>
</evidence>
<keyword evidence="9" id="KW-1185">Reference proteome</keyword>
<accession>A0ABW8KVX5</accession>
<keyword evidence="5 6" id="KW-0233">DNA recombination</keyword>
<keyword evidence="6" id="KW-0814">Transposable element</keyword>
<protein>
    <recommendedName>
        <fullName evidence="6">Mutator family transposase</fullName>
    </recommendedName>
</protein>
<evidence type="ECO:0000313" key="8">
    <source>
        <dbReference type="EMBL" id="MFK3862551.1"/>
    </source>
</evidence>
<comment type="similarity">
    <text evidence="2 6">Belongs to the transposase mutator family.</text>
</comment>
<dbReference type="InterPro" id="IPR001207">
    <property type="entry name" value="Transposase_mutator"/>
</dbReference>
<feature type="region of interest" description="Disordered" evidence="7">
    <location>
        <begin position="48"/>
        <end position="85"/>
    </location>
</feature>
<keyword evidence="4 6" id="KW-0238">DNA-binding</keyword>
<reference evidence="8 9" key="1">
    <citation type="submission" date="2024-11" db="EMBL/GenBank/DDBJ databases">
        <title>The Natural Products Discovery Center: Release of the First 8490 Sequenced Strains for Exploring Actinobacteria Biosynthetic Diversity.</title>
        <authorList>
            <person name="Kalkreuter E."/>
            <person name="Kautsar S.A."/>
            <person name="Yang D."/>
            <person name="Bader C.D."/>
            <person name="Teijaro C.N."/>
            <person name="Fluegel L."/>
            <person name="Davis C.M."/>
            <person name="Simpson J.R."/>
            <person name="Lauterbach L."/>
            <person name="Steele A.D."/>
            <person name="Gui C."/>
            <person name="Meng S."/>
            <person name="Li G."/>
            <person name="Viehrig K."/>
            <person name="Ye F."/>
            <person name="Su P."/>
            <person name="Kiefer A.F."/>
            <person name="Nichols A."/>
            <person name="Cepeda A.J."/>
            <person name="Yan W."/>
            <person name="Fan B."/>
            <person name="Jiang Y."/>
            <person name="Adhikari A."/>
            <person name="Zheng C.-J."/>
            <person name="Schuster L."/>
            <person name="Cowan T.M."/>
            <person name="Smanski M.J."/>
            <person name="Chevrette M.G."/>
            <person name="De Carvalho L.P.S."/>
            <person name="Shen B."/>
        </authorList>
    </citation>
    <scope>NUCLEOTIDE SEQUENCE [LARGE SCALE GENOMIC DNA]</scope>
    <source>
        <strain evidence="8 9">NPDC078403</strain>
    </source>
</reference>
<dbReference type="Pfam" id="PF00872">
    <property type="entry name" value="Transposase_mut"/>
    <property type="match status" value="1"/>
</dbReference>
<feature type="non-terminal residue" evidence="8">
    <location>
        <position position="129"/>
    </location>
</feature>